<dbReference type="CDD" id="cd12797">
    <property type="entry name" value="M23_peptidase"/>
    <property type="match status" value="1"/>
</dbReference>
<dbReference type="SUPFAM" id="SSF51261">
    <property type="entry name" value="Duplicated hybrid motif"/>
    <property type="match status" value="1"/>
</dbReference>
<accession>A0AAJ6AM43</accession>
<dbReference type="Proteomes" id="UP001224674">
    <property type="component" value="Chromosome"/>
</dbReference>
<dbReference type="AlphaFoldDB" id="A0AAJ6AM43"/>
<dbReference type="EC" id="3.4.-.-" evidence="4"/>
<dbReference type="GO" id="GO:0004222">
    <property type="term" value="F:metalloendopeptidase activity"/>
    <property type="evidence" value="ECO:0007669"/>
    <property type="project" value="TreeGrafter"/>
</dbReference>
<keyword evidence="2" id="KW-0472">Membrane</keyword>
<organism evidence="4 5">
    <name type="scientific">Auritidibacter ignavus</name>
    <dbReference type="NCBI Taxonomy" id="678932"/>
    <lineage>
        <taxon>Bacteria</taxon>
        <taxon>Bacillati</taxon>
        <taxon>Actinomycetota</taxon>
        <taxon>Actinomycetes</taxon>
        <taxon>Micrococcales</taxon>
        <taxon>Micrococcaceae</taxon>
        <taxon>Auritidibacter</taxon>
    </lineage>
</organism>
<feature type="transmembrane region" description="Helical" evidence="2">
    <location>
        <begin position="39"/>
        <end position="59"/>
    </location>
</feature>
<dbReference type="InterPro" id="IPR011055">
    <property type="entry name" value="Dup_hybrid_motif"/>
</dbReference>
<keyword evidence="2" id="KW-1133">Transmembrane helix</keyword>
<sequence length="329" mass="35401">MKRGKAVSTDGTEADHHSRGASAPAVHRLRRILSTLRPLWRMLILAGLLLIVADLTGLFNPPGGFGWVLAVMMLVLTGCLLAGIAPVTPARAPVVVQPPVRGRWLAVNSPGQQLPSHGTATRGQFSAVDLVHPSVAEDMTTTINPADVRLVGRGTRPEEFTCFGEPVYAIADGTVLQAADRQRDKRARDTWLGRTLMLLLEGPASEFFGGYRAIFGNRVVVQHDDGTFAAYAHLRRDSVVVPGQRVRAGEQLAEVGNTGNTTEPHLHVQLMDRGSVDAAAGLPFVWSSVELGDLDPAWKPFAKDRAANAVTEMPRNGQIFQVVEFGSVG</sequence>
<dbReference type="Gene3D" id="2.70.70.10">
    <property type="entry name" value="Glucose Permease (Domain IIA)"/>
    <property type="match status" value="1"/>
</dbReference>
<dbReference type="PANTHER" id="PTHR21666">
    <property type="entry name" value="PEPTIDASE-RELATED"/>
    <property type="match status" value="1"/>
</dbReference>
<keyword evidence="2" id="KW-0812">Transmembrane</keyword>
<dbReference type="Pfam" id="PF01551">
    <property type="entry name" value="Peptidase_M23"/>
    <property type="match status" value="1"/>
</dbReference>
<evidence type="ECO:0000313" key="5">
    <source>
        <dbReference type="Proteomes" id="UP001224674"/>
    </source>
</evidence>
<keyword evidence="4" id="KW-0378">Hydrolase</keyword>
<dbReference type="EMBL" id="CP122566">
    <property type="protein sequence ID" value="WGH92319.1"/>
    <property type="molecule type" value="Genomic_DNA"/>
</dbReference>
<dbReference type="InterPro" id="IPR016047">
    <property type="entry name" value="M23ase_b-sheet_dom"/>
</dbReference>
<feature type="transmembrane region" description="Helical" evidence="2">
    <location>
        <begin position="65"/>
        <end position="85"/>
    </location>
</feature>
<gene>
    <name evidence="4" type="ORF">QDX21_08280</name>
</gene>
<feature type="region of interest" description="Disordered" evidence="1">
    <location>
        <begin position="1"/>
        <end position="20"/>
    </location>
</feature>
<evidence type="ECO:0000313" key="4">
    <source>
        <dbReference type="EMBL" id="WGH92319.1"/>
    </source>
</evidence>
<dbReference type="PANTHER" id="PTHR21666:SF270">
    <property type="entry name" value="MUREIN HYDROLASE ACTIVATOR ENVC"/>
    <property type="match status" value="1"/>
</dbReference>
<dbReference type="InterPro" id="IPR050570">
    <property type="entry name" value="Cell_wall_metabolism_enzyme"/>
</dbReference>
<protein>
    <submittedName>
        <fullName evidence="4">M23 family metallopeptidase</fullName>
        <ecNumber evidence="4">3.4.-.-</ecNumber>
    </submittedName>
</protein>
<evidence type="ECO:0000256" key="1">
    <source>
        <dbReference type="SAM" id="MobiDB-lite"/>
    </source>
</evidence>
<keyword evidence="5" id="KW-1185">Reference proteome</keyword>
<dbReference type="RefSeq" id="WP_279674478.1">
    <property type="nucleotide sequence ID" value="NZ_CP122566.1"/>
</dbReference>
<reference evidence="4 5" key="1">
    <citation type="submission" date="2023-03" db="EMBL/GenBank/DDBJ databases">
        <title>Complete genome sequences of several Auritidibacter ignavus strains isolated from ear infections.</title>
        <authorList>
            <person name="Baehr T."/>
            <person name="Baumhoegger A.M."/>
        </authorList>
    </citation>
    <scope>NUCLEOTIDE SEQUENCE [LARGE SCALE GENOMIC DNA]</scope>
    <source>
        <strain evidence="4 5">BABAE-6</strain>
    </source>
</reference>
<evidence type="ECO:0000259" key="3">
    <source>
        <dbReference type="Pfam" id="PF01551"/>
    </source>
</evidence>
<name>A0AAJ6AM43_9MICC</name>
<feature type="domain" description="M23ase beta-sheet core" evidence="3">
    <location>
        <begin position="211"/>
        <end position="274"/>
    </location>
</feature>
<evidence type="ECO:0000256" key="2">
    <source>
        <dbReference type="SAM" id="Phobius"/>
    </source>
</evidence>
<proteinExistence type="predicted"/>